<dbReference type="PANTHER" id="PTHR33021">
    <property type="entry name" value="BLUE COPPER PROTEIN"/>
    <property type="match status" value="1"/>
</dbReference>
<evidence type="ECO:0000256" key="6">
    <source>
        <dbReference type="ARBA" id="ARBA00023157"/>
    </source>
</evidence>
<keyword evidence="7" id="KW-0325">Glycoprotein</keyword>
<dbReference type="PROSITE" id="PS51485">
    <property type="entry name" value="PHYTOCYANIN"/>
    <property type="match status" value="1"/>
</dbReference>
<feature type="domain" description="Phytocyanin" evidence="11">
    <location>
        <begin position="74"/>
        <end position="178"/>
    </location>
</feature>
<dbReference type="InterPro" id="IPR039391">
    <property type="entry name" value="Phytocyanin-like"/>
</dbReference>
<comment type="function">
    <text evidence="10">May act as a carbohydrate transporter.</text>
</comment>
<evidence type="ECO:0000313" key="12">
    <source>
        <dbReference type="EMBL" id="KAG5403684.1"/>
    </source>
</evidence>
<keyword evidence="5" id="KW-0472">Membrane</keyword>
<evidence type="ECO:0000259" key="11">
    <source>
        <dbReference type="PROSITE" id="PS51485"/>
    </source>
</evidence>
<dbReference type="InterPro" id="IPR041846">
    <property type="entry name" value="ENL_dom"/>
</dbReference>
<protein>
    <recommendedName>
        <fullName evidence="11">Phytocyanin domain-containing protein</fullName>
    </recommendedName>
</protein>
<evidence type="ECO:0000256" key="4">
    <source>
        <dbReference type="ARBA" id="ARBA00022729"/>
    </source>
</evidence>
<sequence length="227" mass="26009">MKFLIVLHKAVMPKSDFQILTRIKVGGSELGVSWIHQMNTRCVITESQKERCRDEDKVLERRNGKREGERERGREILVGGKSNTWKVPESTEETLNQWSERTRFKIGDSLLWKYNAENDSVMQVSQKDYERCDRSEPIRGYKDGHTKIELKRSGPFYFISGEEGYCQRGEKLLVVVLSPNHNRSYAADAPLTAPVTKNKGSDHVLINQAQRSIATVCFLVLPLVLLV</sequence>
<comment type="subcellular location">
    <subcellularLocation>
        <location evidence="1">Cell membrane</location>
        <topology evidence="1">Lipid-anchor</topology>
        <topology evidence="1">GPI-anchor</topology>
    </subcellularLocation>
</comment>
<evidence type="ECO:0000313" key="13">
    <source>
        <dbReference type="Proteomes" id="UP000823674"/>
    </source>
</evidence>
<dbReference type="Proteomes" id="UP000823674">
    <property type="component" value="Chromosome A03"/>
</dbReference>
<dbReference type="CDD" id="cd11019">
    <property type="entry name" value="OsENODL1_like"/>
    <property type="match status" value="1"/>
</dbReference>
<gene>
    <name evidence="12" type="primary">A03p013050.1_BraROA</name>
    <name evidence="12" type="ORF">IGI04_009803</name>
</gene>
<keyword evidence="3" id="KW-0336">GPI-anchor</keyword>
<evidence type="ECO:0000256" key="9">
    <source>
        <dbReference type="ARBA" id="ARBA00035011"/>
    </source>
</evidence>
<keyword evidence="13" id="KW-1185">Reference proteome</keyword>
<evidence type="ECO:0000256" key="7">
    <source>
        <dbReference type="ARBA" id="ARBA00023180"/>
    </source>
</evidence>
<organism evidence="12 13">
    <name type="scientific">Brassica rapa subsp. trilocularis</name>
    <dbReference type="NCBI Taxonomy" id="1813537"/>
    <lineage>
        <taxon>Eukaryota</taxon>
        <taxon>Viridiplantae</taxon>
        <taxon>Streptophyta</taxon>
        <taxon>Embryophyta</taxon>
        <taxon>Tracheophyta</taxon>
        <taxon>Spermatophyta</taxon>
        <taxon>Magnoliopsida</taxon>
        <taxon>eudicotyledons</taxon>
        <taxon>Gunneridae</taxon>
        <taxon>Pentapetalae</taxon>
        <taxon>rosids</taxon>
        <taxon>malvids</taxon>
        <taxon>Brassicales</taxon>
        <taxon>Brassicaceae</taxon>
        <taxon>Brassiceae</taxon>
        <taxon>Brassica</taxon>
    </lineage>
</organism>
<dbReference type="InterPro" id="IPR008972">
    <property type="entry name" value="Cupredoxin"/>
</dbReference>
<evidence type="ECO:0000256" key="5">
    <source>
        <dbReference type="ARBA" id="ARBA00023136"/>
    </source>
</evidence>
<accession>A0ABQ7MYB9</accession>
<evidence type="ECO:0000256" key="10">
    <source>
        <dbReference type="ARBA" id="ARBA00037626"/>
    </source>
</evidence>
<keyword evidence="4" id="KW-0732">Signal</keyword>
<dbReference type="Gene3D" id="2.60.40.420">
    <property type="entry name" value="Cupredoxins - blue copper proteins"/>
    <property type="match status" value="1"/>
</dbReference>
<dbReference type="SUPFAM" id="SSF49503">
    <property type="entry name" value="Cupredoxins"/>
    <property type="match status" value="1"/>
</dbReference>
<comment type="similarity">
    <text evidence="9">Belongs to the early nodulin-like (ENODL) family.</text>
</comment>
<dbReference type="EMBL" id="JADBGQ010000003">
    <property type="protein sequence ID" value="KAG5403684.1"/>
    <property type="molecule type" value="Genomic_DNA"/>
</dbReference>
<dbReference type="InterPro" id="IPR003245">
    <property type="entry name" value="Phytocyanin_dom"/>
</dbReference>
<evidence type="ECO:0000256" key="8">
    <source>
        <dbReference type="ARBA" id="ARBA00023288"/>
    </source>
</evidence>
<dbReference type="PANTHER" id="PTHR33021:SF519">
    <property type="entry name" value="EARLY NODULIN-LIKE PROTEIN 10"/>
    <property type="match status" value="1"/>
</dbReference>
<keyword evidence="6" id="KW-1015">Disulfide bond</keyword>
<comment type="caution">
    <text evidence="12">The sequence shown here is derived from an EMBL/GenBank/DDBJ whole genome shotgun (WGS) entry which is preliminary data.</text>
</comment>
<evidence type="ECO:0000256" key="2">
    <source>
        <dbReference type="ARBA" id="ARBA00022475"/>
    </source>
</evidence>
<reference evidence="12 13" key="1">
    <citation type="submission" date="2021-03" db="EMBL/GenBank/DDBJ databases">
        <authorList>
            <person name="King G.J."/>
            <person name="Bancroft I."/>
            <person name="Baten A."/>
            <person name="Bloomfield J."/>
            <person name="Borpatragohain P."/>
            <person name="He Z."/>
            <person name="Irish N."/>
            <person name="Irwin J."/>
            <person name="Liu K."/>
            <person name="Mauleon R.P."/>
            <person name="Moore J."/>
            <person name="Morris R."/>
            <person name="Ostergaard L."/>
            <person name="Wang B."/>
            <person name="Wells R."/>
        </authorList>
    </citation>
    <scope>NUCLEOTIDE SEQUENCE [LARGE SCALE GENOMIC DNA]</scope>
    <source>
        <strain evidence="12">R-o-18</strain>
        <tissue evidence="12">Leaf</tissue>
    </source>
</reference>
<name>A0ABQ7MYB9_BRACM</name>
<keyword evidence="2" id="KW-1003">Cell membrane</keyword>
<evidence type="ECO:0000256" key="3">
    <source>
        <dbReference type="ARBA" id="ARBA00022622"/>
    </source>
</evidence>
<evidence type="ECO:0000256" key="1">
    <source>
        <dbReference type="ARBA" id="ARBA00004609"/>
    </source>
</evidence>
<proteinExistence type="inferred from homology"/>
<dbReference type="Pfam" id="PF02298">
    <property type="entry name" value="Cu_bind_like"/>
    <property type="match status" value="1"/>
</dbReference>
<keyword evidence="8" id="KW-0449">Lipoprotein</keyword>